<organism evidence="9 10">
    <name type="scientific">Pinibacter soli</name>
    <dbReference type="NCBI Taxonomy" id="3044211"/>
    <lineage>
        <taxon>Bacteria</taxon>
        <taxon>Pseudomonadati</taxon>
        <taxon>Bacteroidota</taxon>
        <taxon>Chitinophagia</taxon>
        <taxon>Chitinophagales</taxon>
        <taxon>Chitinophagaceae</taxon>
        <taxon>Pinibacter</taxon>
    </lineage>
</organism>
<evidence type="ECO:0000313" key="10">
    <source>
        <dbReference type="Proteomes" id="UP001226434"/>
    </source>
</evidence>
<dbReference type="InterPro" id="IPR003423">
    <property type="entry name" value="OMP_efflux"/>
</dbReference>
<keyword evidence="7" id="KW-0998">Cell outer membrane</keyword>
<dbReference type="SUPFAM" id="SSF56954">
    <property type="entry name" value="Outer membrane efflux proteins (OEP)"/>
    <property type="match status" value="1"/>
</dbReference>
<dbReference type="PANTHER" id="PTHR30026">
    <property type="entry name" value="OUTER MEMBRANE PROTEIN TOLC"/>
    <property type="match status" value="1"/>
</dbReference>
<evidence type="ECO:0000256" key="5">
    <source>
        <dbReference type="ARBA" id="ARBA00022692"/>
    </source>
</evidence>
<comment type="caution">
    <text evidence="9">The sequence shown here is derived from an EMBL/GenBank/DDBJ whole genome shotgun (WGS) entry which is preliminary data.</text>
</comment>
<dbReference type="Proteomes" id="UP001226434">
    <property type="component" value="Unassembled WGS sequence"/>
</dbReference>
<evidence type="ECO:0000256" key="4">
    <source>
        <dbReference type="ARBA" id="ARBA00022452"/>
    </source>
</evidence>
<dbReference type="InterPro" id="IPR006162">
    <property type="entry name" value="Ppantetheine_attach_site"/>
</dbReference>
<dbReference type="Pfam" id="PF02321">
    <property type="entry name" value="OEP"/>
    <property type="match status" value="2"/>
</dbReference>
<reference evidence="9 10" key="1">
    <citation type="submission" date="2023-05" db="EMBL/GenBank/DDBJ databases">
        <title>Genome sequence of Pinibacter sp. MAH-24.</title>
        <authorList>
            <person name="Huq M.A."/>
        </authorList>
    </citation>
    <scope>NUCLEOTIDE SEQUENCE [LARGE SCALE GENOMIC DNA]</scope>
    <source>
        <strain evidence="9 10">MAH-24</strain>
    </source>
</reference>
<evidence type="ECO:0000256" key="8">
    <source>
        <dbReference type="SAM" id="SignalP"/>
    </source>
</evidence>
<evidence type="ECO:0000256" key="2">
    <source>
        <dbReference type="ARBA" id="ARBA00007613"/>
    </source>
</evidence>
<dbReference type="InterPro" id="IPR051906">
    <property type="entry name" value="TolC-like"/>
</dbReference>
<evidence type="ECO:0000313" key="9">
    <source>
        <dbReference type="EMBL" id="MDI3321323.1"/>
    </source>
</evidence>
<keyword evidence="8" id="KW-0732">Signal</keyword>
<sequence length="456" mass="50730">MHADNFNYKYFVYTLLLFIALCSISYVASAQQPGVQRLSIKDAVSMAVQHNREIKISSLDISKAQEGSKIARSKYLPVVGVTAQVSHYFSQPIFFGLGNNGADDKIPYSRFGGKDQALGAFNVIQPLYDPSAKSANTQAKLLEEESKLSLSDKQTAVAAYARQTYLLIVVLGERIKLQKESLSRNEKALQDSRSLLAQGRALRVDTLRAYTSVKNLEPDLLKLSNAIEVNKQQLKTLLGLDSLQTIELIDSIALPLAEKTVPSEEDVYNQAKEKRADLKAVALQQQISDQQIQLARADKRPNVALVGQYMIQTQTNQFNYANAYYPSTTFVGAQVNVPIFSGFSKDAKIAQAKIDKQQAALQTENVYEQLHVDVKQVVSALNETSARMQTRINVKETAQLSYDITQYRYAKGVASRLELTDAELALTAAQLNYLEAVYDYLTAQISLYRVTGRVEN</sequence>
<dbReference type="PANTHER" id="PTHR30026:SF20">
    <property type="entry name" value="OUTER MEMBRANE PROTEIN TOLC"/>
    <property type="match status" value="1"/>
</dbReference>
<dbReference type="PROSITE" id="PS00012">
    <property type="entry name" value="PHOSPHOPANTETHEINE"/>
    <property type="match status" value="1"/>
</dbReference>
<evidence type="ECO:0000256" key="7">
    <source>
        <dbReference type="ARBA" id="ARBA00023237"/>
    </source>
</evidence>
<evidence type="ECO:0000256" key="6">
    <source>
        <dbReference type="ARBA" id="ARBA00023136"/>
    </source>
</evidence>
<dbReference type="EMBL" id="JASBRG010000007">
    <property type="protein sequence ID" value="MDI3321323.1"/>
    <property type="molecule type" value="Genomic_DNA"/>
</dbReference>
<proteinExistence type="inferred from homology"/>
<keyword evidence="6" id="KW-0472">Membrane</keyword>
<feature type="chain" id="PRO_5047177385" evidence="8">
    <location>
        <begin position="31"/>
        <end position="456"/>
    </location>
</feature>
<dbReference type="RefSeq" id="WP_282335434.1">
    <property type="nucleotide sequence ID" value="NZ_JASBRG010000007.1"/>
</dbReference>
<comment type="subcellular location">
    <subcellularLocation>
        <location evidence="1">Cell outer membrane</location>
    </subcellularLocation>
</comment>
<keyword evidence="10" id="KW-1185">Reference proteome</keyword>
<keyword evidence="3" id="KW-0813">Transport</keyword>
<evidence type="ECO:0000256" key="3">
    <source>
        <dbReference type="ARBA" id="ARBA00022448"/>
    </source>
</evidence>
<gene>
    <name evidence="9" type="ORF">QJ048_16125</name>
</gene>
<comment type="similarity">
    <text evidence="2">Belongs to the outer membrane factor (OMF) (TC 1.B.17) family.</text>
</comment>
<keyword evidence="4" id="KW-1134">Transmembrane beta strand</keyword>
<accession>A0ABT6RFH8</accession>
<protein>
    <submittedName>
        <fullName evidence="9">TolC family protein</fullName>
    </submittedName>
</protein>
<name>A0ABT6RFH8_9BACT</name>
<evidence type="ECO:0000256" key="1">
    <source>
        <dbReference type="ARBA" id="ARBA00004442"/>
    </source>
</evidence>
<keyword evidence="5" id="KW-0812">Transmembrane</keyword>
<feature type="signal peptide" evidence="8">
    <location>
        <begin position="1"/>
        <end position="30"/>
    </location>
</feature>
<dbReference type="Gene3D" id="1.20.1600.10">
    <property type="entry name" value="Outer membrane efflux proteins (OEP)"/>
    <property type="match status" value="1"/>
</dbReference>